<dbReference type="InterPro" id="IPR000504">
    <property type="entry name" value="RRM_dom"/>
</dbReference>
<comment type="caution">
    <text evidence="5">The sequence shown here is derived from an EMBL/GenBank/DDBJ whole genome shotgun (WGS) entry which is preliminary data.</text>
</comment>
<keyword evidence="6" id="KW-1185">Reference proteome</keyword>
<organism evidence="5 6">
    <name type="scientific">Dendrobium chrysotoxum</name>
    <name type="common">Orchid</name>
    <dbReference type="NCBI Taxonomy" id="161865"/>
    <lineage>
        <taxon>Eukaryota</taxon>
        <taxon>Viridiplantae</taxon>
        <taxon>Streptophyta</taxon>
        <taxon>Embryophyta</taxon>
        <taxon>Tracheophyta</taxon>
        <taxon>Spermatophyta</taxon>
        <taxon>Magnoliopsida</taxon>
        <taxon>Liliopsida</taxon>
        <taxon>Asparagales</taxon>
        <taxon>Orchidaceae</taxon>
        <taxon>Epidendroideae</taxon>
        <taxon>Malaxideae</taxon>
        <taxon>Dendrobiinae</taxon>
        <taxon>Dendrobium</taxon>
    </lineage>
</organism>
<dbReference type="InterPro" id="IPR035979">
    <property type="entry name" value="RBD_domain_sf"/>
</dbReference>
<dbReference type="GO" id="GO:0003723">
    <property type="term" value="F:RNA binding"/>
    <property type="evidence" value="ECO:0007669"/>
    <property type="project" value="UniProtKB-UniRule"/>
</dbReference>
<evidence type="ECO:0000256" key="2">
    <source>
        <dbReference type="PROSITE-ProRule" id="PRU00176"/>
    </source>
</evidence>
<dbReference type="PANTHER" id="PTHR10352">
    <property type="entry name" value="EUKARYOTIC TRANSLATION INITIATION FACTOR 3 SUBUNIT G"/>
    <property type="match status" value="1"/>
</dbReference>
<dbReference type="AlphaFoldDB" id="A0AAV7HKL0"/>
<dbReference type="SMART" id="SM00360">
    <property type="entry name" value="RRM"/>
    <property type="match status" value="2"/>
</dbReference>
<gene>
    <name evidence="5" type="ORF">IEQ34_001947</name>
</gene>
<dbReference type="SUPFAM" id="SSF54928">
    <property type="entry name" value="RNA-binding domain, RBD"/>
    <property type="match status" value="2"/>
</dbReference>
<sequence length="532" mass="56644">MVKKRKLEGTPSPAASGASEENVSVHEESSFNQESATPLPIEPSTEGSWAPEIGEPINEVSLIEEDPKPQAVETADPILNTSGVGEVSSADGEEDVEDNDPAFLQKLLEPFSKDQVVDILRDAALKHPDIWASIRQIADADPAHRKVFVHGLGWNATAETLVDAFRQFGEIEDCKAIVDKITGRSKGYGFILFKHRSGARRALKEPQKKIGNKMTACQLASEGPPPASFQAPAFVYNPPSFLQSSEYTQRKIYVSNVGADLDPNKILQFFSKFGEIEEGPLGLDKATGKPKGFCLFVYKNVDSAKKALEEPHKNFEGNILHCQRAIDGPKLNKQGAYLLQGAGQYAAMQQGKSGFGAHGAQIGRIETSVPMGGLPSSVTGPGHLIAPPAVSIRFNQAGQTNATAATGYNPALGLAVKNAGLAANPAFGNQIRGAGGYVKPGVVGGYGASLRIHGSYGNSAIGQGGAWNPQGFSNTGGLGSSTGFIFSPILFVCNQFNSEKMILEFLFVENAHFIASFQTAATMNLEFSTMLT</sequence>
<feature type="region of interest" description="Disordered" evidence="3">
    <location>
        <begin position="1"/>
        <end position="97"/>
    </location>
</feature>
<accession>A0AAV7HKL0</accession>
<evidence type="ECO:0000313" key="5">
    <source>
        <dbReference type="EMBL" id="KAH0468715.1"/>
    </source>
</evidence>
<feature type="domain" description="RRM" evidence="4">
    <location>
        <begin position="145"/>
        <end position="222"/>
    </location>
</feature>
<evidence type="ECO:0000256" key="1">
    <source>
        <dbReference type="ARBA" id="ARBA00022884"/>
    </source>
</evidence>
<feature type="domain" description="RRM" evidence="4">
    <location>
        <begin position="250"/>
        <end position="353"/>
    </location>
</feature>
<dbReference type="InterPro" id="IPR012677">
    <property type="entry name" value="Nucleotide-bd_a/b_plait_sf"/>
</dbReference>
<keyword evidence="1 2" id="KW-0694">RNA-binding</keyword>
<dbReference type="Pfam" id="PF00076">
    <property type="entry name" value="RRM_1"/>
    <property type="match status" value="2"/>
</dbReference>
<evidence type="ECO:0000313" key="6">
    <source>
        <dbReference type="Proteomes" id="UP000775213"/>
    </source>
</evidence>
<dbReference type="PROSITE" id="PS50102">
    <property type="entry name" value="RRM"/>
    <property type="match status" value="2"/>
</dbReference>
<evidence type="ECO:0000259" key="4">
    <source>
        <dbReference type="PROSITE" id="PS50102"/>
    </source>
</evidence>
<dbReference type="Proteomes" id="UP000775213">
    <property type="component" value="Unassembled WGS sequence"/>
</dbReference>
<protein>
    <recommendedName>
        <fullName evidence="4">RRM domain-containing protein</fullName>
    </recommendedName>
</protein>
<proteinExistence type="predicted"/>
<dbReference type="EMBL" id="JAGFBR010000003">
    <property type="protein sequence ID" value="KAH0468715.1"/>
    <property type="molecule type" value="Genomic_DNA"/>
</dbReference>
<reference evidence="5 6" key="1">
    <citation type="journal article" date="2021" name="Hortic Res">
        <title>Chromosome-scale assembly of the Dendrobium chrysotoxum genome enhances the understanding of orchid evolution.</title>
        <authorList>
            <person name="Zhang Y."/>
            <person name="Zhang G.Q."/>
            <person name="Zhang D."/>
            <person name="Liu X.D."/>
            <person name="Xu X.Y."/>
            <person name="Sun W.H."/>
            <person name="Yu X."/>
            <person name="Zhu X."/>
            <person name="Wang Z.W."/>
            <person name="Zhao X."/>
            <person name="Zhong W.Y."/>
            <person name="Chen H."/>
            <person name="Yin W.L."/>
            <person name="Huang T."/>
            <person name="Niu S.C."/>
            <person name="Liu Z.J."/>
        </authorList>
    </citation>
    <scope>NUCLEOTIDE SEQUENCE [LARGE SCALE GENOMIC DNA]</scope>
    <source>
        <strain evidence="5">Lindl</strain>
    </source>
</reference>
<evidence type="ECO:0000256" key="3">
    <source>
        <dbReference type="SAM" id="MobiDB-lite"/>
    </source>
</evidence>
<dbReference type="Gene3D" id="3.30.70.330">
    <property type="match status" value="2"/>
</dbReference>
<name>A0AAV7HKL0_DENCH</name>